<feature type="region of interest" description="Disordered" evidence="1">
    <location>
        <begin position="1"/>
        <end position="20"/>
    </location>
</feature>
<evidence type="ECO:0000313" key="2">
    <source>
        <dbReference type="Proteomes" id="UP000515211"/>
    </source>
</evidence>
<evidence type="ECO:0000313" key="3">
    <source>
        <dbReference type="RefSeq" id="XP_020991862.1"/>
    </source>
</evidence>
<dbReference type="KEGG" id="adu:107476320"/>
<dbReference type="CDD" id="cd22645">
    <property type="entry name" value="BIC1_CID"/>
    <property type="match status" value="1"/>
</dbReference>
<reference evidence="2" key="1">
    <citation type="journal article" date="2016" name="Nat. Genet.">
        <title>The genome sequences of Arachis duranensis and Arachis ipaensis, the diploid ancestors of cultivated peanut.</title>
        <authorList>
            <person name="Bertioli D.J."/>
            <person name="Cannon S.B."/>
            <person name="Froenicke L."/>
            <person name="Huang G."/>
            <person name="Farmer A.D."/>
            <person name="Cannon E.K."/>
            <person name="Liu X."/>
            <person name="Gao D."/>
            <person name="Clevenger J."/>
            <person name="Dash S."/>
            <person name="Ren L."/>
            <person name="Moretzsohn M.C."/>
            <person name="Shirasawa K."/>
            <person name="Huang W."/>
            <person name="Vidigal B."/>
            <person name="Abernathy B."/>
            <person name="Chu Y."/>
            <person name="Niederhuth C.E."/>
            <person name="Umale P."/>
            <person name="Araujo A.C."/>
            <person name="Kozik A."/>
            <person name="Kim K.D."/>
            <person name="Burow M.D."/>
            <person name="Varshney R.K."/>
            <person name="Wang X."/>
            <person name="Zhang X."/>
            <person name="Barkley N."/>
            <person name="Guimaraes P.M."/>
            <person name="Isobe S."/>
            <person name="Guo B."/>
            <person name="Liao B."/>
            <person name="Stalker H.T."/>
            <person name="Schmitz R.J."/>
            <person name="Scheffler B.E."/>
            <person name="Leal-Bertioli S.C."/>
            <person name="Xun X."/>
            <person name="Jackson S.A."/>
            <person name="Michelmore R."/>
            <person name="Ozias-Akins P."/>
        </authorList>
    </citation>
    <scope>NUCLEOTIDE SEQUENCE [LARGE SCALE GENOMIC DNA]</scope>
    <source>
        <strain evidence="2">cv. V14167</strain>
    </source>
</reference>
<evidence type="ECO:0000256" key="1">
    <source>
        <dbReference type="SAM" id="MobiDB-lite"/>
    </source>
</evidence>
<organism evidence="2 3">
    <name type="scientific">Arachis duranensis</name>
    <name type="common">Wild peanut</name>
    <dbReference type="NCBI Taxonomy" id="130453"/>
    <lineage>
        <taxon>Eukaryota</taxon>
        <taxon>Viridiplantae</taxon>
        <taxon>Streptophyta</taxon>
        <taxon>Embryophyta</taxon>
        <taxon>Tracheophyta</taxon>
        <taxon>Spermatophyta</taxon>
        <taxon>Magnoliopsida</taxon>
        <taxon>eudicotyledons</taxon>
        <taxon>Gunneridae</taxon>
        <taxon>Pentapetalae</taxon>
        <taxon>rosids</taxon>
        <taxon>fabids</taxon>
        <taxon>Fabales</taxon>
        <taxon>Fabaceae</taxon>
        <taxon>Papilionoideae</taxon>
        <taxon>50 kb inversion clade</taxon>
        <taxon>dalbergioids sensu lato</taxon>
        <taxon>Dalbergieae</taxon>
        <taxon>Pterocarpus clade</taxon>
        <taxon>Arachis</taxon>
    </lineage>
</organism>
<dbReference type="GeneID" id="107476320"/>
<dbReference type="RefSeq" id="XP_020991862.1">
    <property type="nucleotide sequence ID" value="XM_021136203.2"/>
</dbReference>
<proteinExistence type="predicted"/>
<dbReference type="Proteomes" id="UP000515211">
    <property type="component" value="Chromosome 2"/>
</dbReference>
<accession>A0A6P5N3E1</accession>
<reference evidence="3" key="2">
    <citation type="submission" date="2025-08" db="UniProtKB">
        <authorList>
            <consortium name="RefSeq"/>
        </authorList>
    </citation>
    <scope>IDENTIFICATION</scope>
    <source>
        <tissue evidence="3">Whole plant</tissue>
    </source>
</reference>
<sequence>MKEQESPSMDQETPSTTKTHVCNNMKIQHDVAMAEDHNSNNNNVREKLKRHKISMAGRVWIPETWGQEELLKDWIDCTSFEAPLVPSRIMMAKAALVQEGRRTSSAGLTIQNRIKTSSTSTKGFRVFKLDLSGPR</sequence>
<gene>
    <name evidence="3" type="primary">LOC107476320</name>
</gene>
<dbReference type="AlphaFoldDB" id="A0A6P5N3E1"/>
<dbReference type="PANTHER" id="PTHR34207">
    <property type="entry name" value="PROTEIN BIC1"/>
    <property type="match status" value="1"/>
</dbReference>
<dbReference type="GO" id="GO:0009785">
    <property type="term" value="P:blue light signaling pathway"/>
    <property type="evidence" value="ECO:0007669"/>
    <property type="project" value="InterPro"/>
</dbReference>
<keyword evidence="2" id="KW-1185">Reference proteome</keyword>
<dbReference type="InterPro" id="IPR040374">
    <property type="entry name" value="BIC"/>
</dbReference>
<protein>
    <submittedName>
        <fullName evidence="3">Protein BIC1</fullName>
    </submittedName>
</protein>
<dbReference type="PANTHER" id="PTHR34207:SF2">
    <property type="entry name" value="PROTEIN BIC1"/>
    <property type="match status" value="1"/>
</dbReference>
<name>A0A6P5N3E1_ARADU</name>